<evidence type="ECO:0000256" key="5">
    <source>
        <dbReference type="ARBA" id="ARBA00023242"/>
    </source>
</evidence>
<feature type="non-terminal residue" evidence="8">
    <location>
        <position position="125"/>
    </location>
</feature>
<proteinExistence type="predicted"/>
<gene>
    <name evidence="8" type="ORF">M752DRAFT_319267</name>
</gene>
<dbReference type="EMBL" id="KZ851853">
    <property type="protein sequence ID" value="RDK42470.1"/>
    <property type="molecule type" value="Genomic_DNA"/>
</dbReference>
<dbReference type="CDD" id="cd00067">
    <property type="entry name" value="GAL4"/>
    <property type="match status" value="1"/>
</dbReference>
<feature type="region of interest" description="Disordered" evidence="6">
    <location>
        <begin position="75"/>
        <end position="99"/>
    </location>
</feature>
<evidence type="ECO:0000256" key="2">
    <source>
        <dbReference type="ARBA" id="ARBA00023015"/>
    </source>
</evidence>
<evidence type="ECO:0000256" key="6">
    <source>
        <dbReference type="SAM" id="MobiDB-lite"/>
    </source>
</evidence>
<keyword evidence="4" id="KW-0804">Transcription</keyword>
<evidence type="ECO:0000256" key="3">
    <source>
        <dbReference type="ARBA" id="ARBA00023125"/>
    </source>
</evidence>
<dbReference type="GO" id="GO:0005634">
    <property type="term" value="C:nucleus"/>
    <property type="evidence" value="ECO:0007669"/>
    <property type="project" value="UniProtKB-SubCell"/>
</dbReference>
<keyword evidence="2" id="KW-0805">Transcription regulation</keyword>
<evidence type="ECO:0000313" key="9">
    <source>
        <dbReference type="Proteomes" id="UP000254937"/>
    </source>
</evidence>
<dbReference type="GO" id="GO:0008270">
    <property type="term" value="F:zinc ion binding"/>
    <property type="evidence" value="ECO:0007669"/>
    <property type="project" value="InterPro"/>
</dbReference>
<dbReference type="Pfam" id="PF00172">
    <property type="entry name" value="Zn_clus"/>
    <property type="match status" value="1"/>
</dbReference>
<sequence length="125" mass="13830">MYGVSSVGRRKASGSTGRRRACDICFQRKIKCDAEFPQCNWCRHHNLACTYNRIAGRIKSRNHINLSPVGNVIQSELSTSSPTKSSSNPPLGSPRLANPHSNVTIFKGIHLLSNEGVEWIEHQTG</sequence>
<reference evidence="8 9" key="1">
    <citation type="submission" date="2018-07" db="EMBL/GenBank/DDBJ databases">
        <title>Section-level genome sequencing of Aspergillus section Nigri to investigate inter- and intra-species variation.</title>
        <authorList>
            <consortium name="DOE Joint Genome Institute"/>
            <person name="Vesth T.C."/>
            <person name="Nybo J.L."/>
            <person name="Theobald S."/>
            <person name="Frisvad J.C."/>
            <person name="Larsen T.O."/>
            <person name="Nielsen K.F."/>
            <person name="Hoof J.B."/>
            <person name="Brandl J."/>
            <person name="Salamov A."/>
            <person name="Riley R."/>
            <person name="Gladden J.M."/>
            <person name="Phatale P."/>
            <person name="Nielsen M.T."/>
            <person name="Lyhne E.K."/>
            <person name="Kogle M.E."/>
            <person name="Strasser K."/>
            <person name="McDonnell E."/>
            <person name="Barry K."/>
            <person name="Clum A."/>
            <person name="Chen C."/>
            <person name="Nolan M."/>
            <person name="Sandor L."/>
            <person name="Kuo A."/>
            <person name="Lipzen A."/>
            <person name="Hainaut M."/>
            <person name="Drula E."/>
            <person name="Tsang A."/>
            <person name="Magnuson J.K."/>
            <person name="Henrissat B."/>
            <person name="Wiebenga A."/>
            <person name="Simmons B.A."/>
            <person name="Makela M.R."/>
            <person name="De vries R.P."/>
            <person name="Grigoriev I.V."/>
            <person name="Mortensen U.H."/>
            <person name="Baker S.E."/>
            <person name="Andersen M.R."/>
        </authorList>
    </citation>
    <scope>NUCLEOTIDE SEQUENCE [LARGE SCALE GENOMIC DNA]</scope>
    <source>
        <strain evidence="8 9">ATCC 13157</strain>
    </source>
</reference>
<keyword evidence="3" id="KW-0238">DNA-binding</keyword>
<dbReference type="SUPFAM" id="SSF57701">
    <property type="entry name" value="Zn2/Cys6 DNA-binding domain"/>
    <property type="match status" value="1"/>
</dbReference>
<dbReference type="InterPro" id="IPR036864">
    <property type="entry name" value="Zn2-C6_fun-type_DNA-bd_sf"/>
</dbReference>
<dbReference type="PROSITE" id="PS50048">
    <property type="entry name" value="ZN2_CY6_FUNGAL_2"/>
    <property type="match status" value="1"/>
</dbReference>
<dbReference type="PANTHER" id="PTHR46910">
    <property type="entry name" value="TRANSCRIPTION FACTOR PDR1"/>
    <property type="match status" value="1"/>
</dbReference>
<feature type="domain" description="Zn(2)-C6 fungal-type" evidence="7">
    <location>
        <begin position="21"/>
        <end position="51"/>
    </location>
</feature>
<dbReference type="GO" id="GO:0000981">
    <property type="term" value="F:DNA-binding transcription factor activity, RNA polymerase II-specific"/>
    <property type="evidence" value="ECO:0007669"/>
    <property type="project" value="InterPro"/>
</dbReference>
<dbReference type="Proteomes" id="UP000254937">
    <property type="component" value="Unassembled WGS sequence"/>
</dbReference>
<dbReference type="SMART" id="SM00066">
    <property type="entry name" value="GAL4"/>
    <property type="match status" value="1"/>
</dbReference>
<evidence type="ECO:0000256" key="4">
    <source>
        <dbReference type="ARBA" id="ARBA00023163"/>
    </source>
</evidence>
<evidence type="ECO:0000256" key="1">
    <source>
        <dbReference type="ARBA" id="ARBA00004123"/>
    </source>
</evidence>
<keyword evidence="9" id="KW-1185">Reference proteome</keyword>
<protein>
    <recommendedName>
        <fullName evidence="7">Zn(2)-C6 fungal-type domain-containing protein</fullName>
    </recommendedName>
</protein>
<dbReference type="AlphaFoldDB" id="A0A370PJU2"/>
<keyword evidence="5" id="KW-0539">Nucleus</keyword>
<organism evidence="8 9">
    <name type="scientific">Aspergillus phoenicis ATCC 13157</name>
    <dbReference type="NCBI Taxonomy" id="1353007"/>
    <lineage>
        <taxon>Eukaryota</taxon>
        <taxon>Fungi</taxon>
        <taxon>Dikarya</taxon>
        <taxon>Ascomycota</taxon>
        <taxon>Pezizomycotina</taxon>
        <taxon>Eurotiomycetes</taxon>
        <taxon>Eurotiomycetidae</taxon>
        <taxon>Eurotiales</taxon>
        <taxon>Aspergillaceae</taxon>
        <taxon>Aspergillus</taxon>
    </lineage>
</organism>
<dbReference type="Gene3D" id="4.10.240.10">
    <property type="entry name" value="Zn(2)-C6 fungal-type DNA-binding domain"/>
    <property type="match status" value="1"/>
</dbReference>
<feature type="compositionally biased region" description="Low complexity" evidence="6">
    <location>
        <begin position="75"/>
        <end position="90"/>
    </location>
</feature>
<dbReference type="InterPro" id="IPR001138">
    <property type="entry name" value="Zn2Cys6_DnaBD"/>
</dbReference>
<dbReference type="InterPro" id="IPR050987">
    <property type="entry name" value="AtrR-like"/>
</dbReference>
<evidence type="ECO:0000313" key="8">
    <source>
        <dbReference type="EMBL" id="RDK42470.1"/>
    </source>
</evidence>
<name>A0A370PJU2_ASPPH</name>
<accession>A0A370PJU2</accession>
<evidence type="ECO:0000259" key="7">
    <source>
        <dbReference type="PROSITE" id="PS50048"/>
    </source>
</evidence>
<dbReference type="PANTHER" id="PTHR46910:SF37">
    <property type="entry name" value="ZN(II)2CYS6 TRANSCRIPTION FACTOR (EUROFUNG)"/>
    <property type="match status" value="1"/>
</dbReference>
<comment type="subcellular location">
    <subcellularLocation>
        <location evidence="1">Nucleus</location>
    </subcellularLocation>
</comment>
<dbReference type="GO" id="GO:0003677">
    <property type="term" value="F:DNA binding"/>
    <property type="evidence" value="ECO:0007669"/>
    <property type="project" value="UniProtKB-KW"/>
</dbReference>